<dbReference type="RefSeq" id="WP_059139393.1">
    <property type="nucleotide sequence ID" value="NZ_LMBR01000208.1"/>
</dbReference>
<dbReference type="SUPFAM" id="SSF102405">
    <property type="entry name" value="MCP/YpsA-like"/>
    <property type="match status" value="1"/>
</dbReference>
<dbReference type="AlphaFoldDB" id="A0A124G723"/>
<organism evidence="4 5">
    <name type="scientific">Chlorobium limicola</name>
    <dbReference type="NCBI Taxonomy" id="1092"/>
    <lineage>
        <taxon>Bacteria</taxon>
        <taxon>Pseudomonadati</taxon>
        <taxon>Chlorobiota</taxon>
        <taxon>Chlorobiia</taxon>
        <taxon>Chlorobiales</taxon>
        <taxon>Chlorobiaceae</taxon>
        <taxon>Chlorobium/Pelodictyon group</taxon>
        <taxon>Chlorobium</taxon>
    </lineage>
</organism>
<evidence type="ECO:0000256" key="1">
    <source>
        <dbReference type="ARBA" id="ARBA00000274"/>
    </source>
</evidence>
<feature type="region of interest" description="Disordered" evidence="3">
    <location>
        <begin position="1"/>
        <end position="24"/>
    </location>
</feature>
<dbReference type="EMBL" id="LMBR01000208">
    <property type="protein sequence ID" value="KUL21400.1"/>
    <property type="molecule type" value="Genomic_DNA"/>
</dbReference>
<keyword evidence="2" id="KW-0203">Cytokinin biosynthesis</keyword>
<reference evidence="4 5" key="1">
    <citation type="submission" date="2015-10" db="EMBL/GenBank/DDBJ databases">
        <title>Draft Genome Sequence of Chlorobium limicola strain Frasassi Growing under Artificial Lighting in the Frasassi Cave System.</title>
        <authorList>
            <person name="Mansor M."/>
            <person name="Macalady J."/>
        </authorList>
    </citation>
    <scope>NUCLEOTIDE SEQUENCE [LARGE SCALE GENOMIC DNA]</scope>
    <source>
        <strain evidence="4 5">Frasassi</strain>
    </source>
</reference>
<dbReference type="Gene3D" id="3.40.50.450">
    <property type="match status" value="1"/>
</dbReference>
<dbReference type="OrthoDB" id="9801098at2"/>
<keyword evidence="5" id="KW-1185">Reference proteome</keyword>
<comment type="caution">
    <text evidence="4">The sequence shown here is derived from an EMBL/GenBank/DDBJ whole genome shotgun (WGS) entry which is preliminary data.</text>
</comment>
<gene>
    <name evidence="4" type="ORF">ASB62_08095</name>
</gene>
<comment type="catalytic activity">
    <reaction evidence="1">
        <text>AMP + H2O = D-ribose 5-phosphate + adenine</text>
        <dbReference type="Rhea" id="RHEA:20129"/>
        <dbReference type="ChEBI" id="CHEBI:15377"/>
        <dbReference type="ChEBI" id="CHEBI:16708"/>
        <dbReference type="ChEBI" id="CHEBI:78346"/>
        <dbReference type="ChEBI" id="CHEBI:456215"/>
        <dbReference type="EC" id="3.2.2.4"/>
    </reaction>
</comment>
<feature type="compositionally biased region" description="Basic and acidic residues" evidence="3">
    <location>
        <begin position="1"/>
        <end position="16"/>
    </location>
</feature>
<evidence type="ECO:0000256" key="2">
    <source>
        <dbReference type="RuleBase" id="RU363015"/>
    </source>
</evidence>
<dbReference type="InterPro" id="IPR052341">
    <property type="entry name" value="LOG_family_nucleotidases"/>
</dbReference>
<dbReference type="PANTHER" id="PTHR43393">
    <property type="entry name" value="CYTOKININ RIBOSIDE 5'-MONOPHOSPHATE PHOSPHORIBOHYDROLASE"/>
    <property type="match status" value="1"/>
</dbReference>
<protein>
    <recommendedName>
        <fullName evidence="2">Cytokinin riboside 5'-monophosphate phosphoribohydrolase</fullName>
        <ecNumber evidence="2">3.2.2.n1</ecNumber>
    </recommendedName>
</protein>
<sequence length="245" mass="27161">MNSRLPSERGHEKTNRDPLIGFPGTGKENDFMVDGWRVFKIMAEFVSGFEIMSDTGPAVTVFGSTRVDGSSVEYLLAEEIGAGLAREGFAVITGGGPGVMEAANKGARQAGGISIGFNIRLPNQQQPNSFIDNGRLVTFQYFFVRKVMFLKYSQAFVVLPGGFGTLDEFSEAITLIQTGKSARFPVILMGREYWNGFYQWVCTTMLGERGYIHASDLDFIYLEDDPEKVVSIIKSFYPEGYSLNF</sequence>
<evidence type="ECO:0000256" key="3">
    <source>
        <dbReference type="SAM" id="MobiDB-lite"/>
    </source>
</evidence>
<evidence type="ECO:0000313" key="4">
    <source>
        <dbReference type="EMBL" id="KUL21400.1"/>
    </source>
</evidence>
<dbReference type="InterPro" id="IPR031100">
    <property type="entry name" value="LOG_fam"/>
</dbReference>
<dbReference type="GO" id="GO:0009691">
    <property type="term" value="P:cytokinin biosynthetic process"/>
    <property type="evidence" value="ECO:0007669"/>
    <property type="project" value="UniProtKB-UniRule"/>
</dbReference>
<dbReference type="EC" id="3.2.2.n1" evidence="2"/>
<dbReference type="Pfam" id="PF03641">
    <property type="entry name" value="Lysine_decarbox"/>
    <property type="match status" value="1"/>
</dbReference>
<accession>A0A124G723</accession>
<dbReference type="NCBIfam" id="TIGR00730">
    <property type="entry name" value="Rossman fold protein, TIGR00730 family"/>
    <property type="match status" value="1"/>
</dbReference>
<keyword evidence="2" id="KW-0378">Hydrolase</keyword>
<dbReference type="PANTHER" id="PTHR43393:SF3">
    <property type="entry name" value="LYSINE DECARBOXYLASE-LIKE PROTEIN"/>
    <property type="match status" value="1"/>
</dbReference>
<dbReference type="GO" id="GO:0005829">
    <property type="term" value="C:cytosol"/>
    <property type="evidence" value="ECO:0007669"/>
    <property type="project" value="TreeGrafter"/>
</dbReference>
<name>A0A124G723_CHLLI</name>
<dbReference type="GO" id="GO:0008714">
    <property type="term" value="F:AMP nucleosidase activity"/>
    <property type="evidence" value="ECO:0007669"/>
    <property type="project" value="UniProtKB-EC"/>
</dbReference>
<comment type="similarity">
    <text evidence="2">Belongs to the LOG family.</text>
</comment>
<evidence type="ECO:0000313" key="5">
    <source>
        <dbReference type="Proteomes" id="UP000053937"/>
    </source>
</evidence>
<proteinExistence type="inferred from homology"/>
<dbReference type="InterPro" id="IPR005269">
    <property type="entry name" value="LOG"/>
</dbReference>
<dbReference type="Proteomes" id="UP000053937">
    <property type="component" value="Unassembled WGS sequence"/>
</dbReference>